<name>A0ABV9F7B8_9BACL</name>
<evidence type="ECO:0000256" key="1">
    <source>
        <dbReference type="ARBA" id="ARBA00005531"/>
    </source>
</evidence>
<evidence type="ECO:0000259" key="3">
    <source>
        <dbReference type="Pfam" id="PF00195"/>
    </source>
</evidence>
<gene>
    <name evidence="5" type="ORF">ACFO3S_06205</name>
</gene>
<keyword evidence="2" id="KW-0808">Transferase</keyword>
<dbReference type="InterPro" id="IPR012328">
    <property type="entry name" value="Chalcone/stilbene_synt_C"/>
</dbReference>
<dbReference type="InterPro" id="IPR011141">
    <property type="entry name" value="Polyketide_synthase_type-III"/>
</dbReference>
<dbReference type="RefSeq" id="WP_378093438.1">
    <property type="nucleotide sequence ID" value="NZ_JBHSEP010000003.1"/>
</dbReference>
<evidence type="ECO:0000259" key="4">
    <source>
        <dbReference type="Pfam" id="PF02797"/>
    </source>
</evidence>
<dbReference type="Proteomes" id="UP001596028">
    <property type="component" value="Unassembled WGS sequence"/>
</dbReference>
<comment type="similarity">
    <text evidence="1">Belongs to the thiolase-like superfamily. Chalcone/stilbene synthases family.</text>
</comment>
<dbReference type="PIRSF" id="PIRSF000451">
    <property type="entry name" value="PKS_III"/>
    <property type="match status" value="1"/>
</dbReference>
<dbReference type="PANTHER" id="PTHR11877:SF46">
    <property type="entry name" value="TYPE III POLYKETIDE SYNTHASE A"/>
    <property type="match status" value="1"/>
</dbReference>
<organism evidence="5 6">
    <name type="scientific">Cohnella hongkongensis</name>
    <dbReference type="NCBI Taxonomy" id="178337"/>
    <lineage>
        <taxon>Bacteria</taxon>
        <taxon>Bacillati</taxon>
        <taxon>Bacillota</taxon>
        <taxon>Bacilli</taxon>
        <taxon>Bacillales</taxon>
        <taxon>Paenibacillaceae</taxon>
        <taxon>Cohnella</taxon>
    </lineage>
</organism>
<evidence type="ECO:0000313" key="5">
    <source>
        <dbReference type="EMBL" id="MFC4597827.1"/>
    </source>
</evidence>
<dbReference type="Gene3D" id="3.40.47.10">
    <property type="match status" value="2"/>
</dbReference>
<comment type="caution">
    <text evidence="5">The sequence shown here is derived from an EMBL/GenBank/DDBJ whole genome shotgun (WGS) entry which is preliminary data.</text>
</comment>
<keyword evidence="6" id="KW-1185">Reference proteome</keyword>
<dbReference type="Pfam" id="PF02797">
    <property type="entry name" value="Chal_sti_synt_C"/>
    <property type="match status" value="1"/>
</dbReference>
<dbReference type="InterPro" id="IPR016039">
    <property type="entry name" value="Thiolase-like"/>
</dbReference>
<dbReference type="InterPro" id="IPR001099">
    <property type="entry name" value="Chalcone/stilbene_synt_N"/>
</dbReference>
<feature type="domain" description="Chalcone/stilbene synthase C-terminal" evidence="4">
    <location>
        <begin position="225"/>
        <end position="360"/>
    </location>
</feature>
<proteinExistence type="inferred from homology"/>
<evidence type="ECO:0000313" key="6">
    <source>
        <dbReference type="Proteomes" id="UP001596028"/>
    </source>
</evidence>
<dbReference type="PANTHER" id="PTHR11877">
    <property type="entry name" value="HYDROXYMETHYLGLUTARYL-COA SYNTHASE"/>
    <property type="match status" value="1"/>
</dbReference>
<dbReference type="EMBL" id="JBHSEP010000003">
    <property type="protein sequence ID" value="MFC4597827.1"/>
    <property type="molecule type" value="Genomic_DNA"/>
</dbReference>
<protein>
    <submittedName>
        <fullName evidence="5">Type III polyketide synthase</fullName>
    </submittedName>
</protein>
<feature type="domain" description="Chalcone/stilbene synthase N-terminal" evidence="3">
    <location>
        <begin position="6"/>
        <end position="212"/>
    </location>
</feature>
<sequence>MDRIAITGIGTAVPPYRLEQEDASRRLREAMRERPADARWVQRIFAHSGVETRYTCEPELLEAADGCRYVPGAPPHLVPTTEERLSIYRTASVPLAVEAARKALGDSGVLPSEITHLTAASCTGMFLPGLDAELAARLDMRADVQRVPLTFLGCAAGLTALRRAEEIVRRDPLARVLVVAAELCTLHIQPSFERDQLLTASLFGDGASACVVERAEAGRAGQLVLHQAEAAAIPGSADDMQWTIGNFGFRLRLSPEIPERIGREAPEAVRAFWTDERMPERWAIHPGGRGIIDAVASAFRLTDEQTADSRAILREYGNLSSAAVLFVLNRMRERLRQSGGTEEQGLALAFGPGMTVEMVRFSYVP</sequence>
<dbReference type="SUPFAM" id="SSF53901">
    <property type="entry name" value="Thiolase-like"/>
    <property type="match status" value="1"/>
</dbReference>
<reference evidence="6" key="1">
    <citation type="journal article" date="2019" name="Int. J. Syst. Evol. Microbiol.">
        <title>The Global Catalogue of Microorganisms (GCM) 10K type strain sequencing project: providing services to taxonomists for standard genome sequencing and annotation.</title>
        <authorList>
            <consortium name="The Broad Institute Genomics Platform"/>
            <consortium name="The Broad Institute Genome Sequencing Center for Infectious Disease"/>
            <person name="Wu L."/>
            <person name="Ma J."/>
        </authorList>
    </citation>
    <scope>NUCLEOTIDE SEQUENCE [LARGE SCALE GENOMIC DNA]</scope>
    <source>
        <strain evidence="6">CCUG 49571</strain>
    </source>
</reference>
<dbReference type="CDD" id="cd00831">
    <property type="entry name" value="CHS_like"/>
    <property type="match status" value="1"/>
</dbReference>
<evidence type="ECO:0000256" key="2">
    <source>
        <dbReference type="ARBA" id="ARBA00022679"/>
    </source>
</evidence>
<dbReference type="Pfam" id="PF00195">
    <property type="entry name" value="Chal_sti_synt_N"/>
    <property type="match status" value="1"/>
</dbReference>
<accession>A0ABV9F7B8</accession>